<dbReference type="AlphaFoldDB" id="A0A7S3PQZ1"/>
<dbReference type="PANTHER" id="PTHR15323">
    <property type="entry name" value="D123 PROTEIN"/>
    <property type="match status" value="1"/>
</dbReference>
<name>A0A7S3PQZ1_9STRA</name>
<protein>
    <recommendedName>
        <fullName evidence="4">Cell division cycle protein 123</fullName>
    </recommendedName>
</protein>
<evidence type="ECO:0000313" key="3">
    <source>
        <dbReference type="EMBL" id="CAE0447582.1"/>
    </source>
</evidence>
<gene>
    <name evidence="3" type="ORF">ASTO00021_LOCUS17552</name>
</gene>
<evidence type="ECO:0000256" key="2">
    <source>
        <dbReference type="SAM" id="MobiDB-lite"/>
    </source>
</evidence>
<feature type="compositionally biased region" description="Basic and acidic residues" evidence="2">
    <location>
        <begin position="36"/>
        <end position="52"/>
    </location>
</feature>
<dbReference type="PANTHER" id="PTHR15323:SF6">
    <property type="entry name" value="CELL DIVISION CYCLE PROTEIN 123 HOMOLOG"/>
    <property type="match status" value="1"/>
</dbReference>
<organism evidence="3">
    <name type="scientific">Aplanochytrium stocchinoi</name>
    <dbReference type="NCBI Taxonomy" id="215587"/>
    <lineage>
        <taxon>Eukaryota</taxon>
        <taxon>Sar</taxon>
        <taxon>Stramenopiles</taxon>
        <taxon>Bigyra</taxon>
        <taxon>Labyrinthulomycetes</taxon>
        <taxon>Thraustochytrida</taxon>
        <taxon>Thraustochytriidae</taxon>
        <taxon>Aplanochytrium</taxon>
    </lineage>
</organism>
<feature type="region of interest" description="Disordered" evidence="2">
    <location>
        <begin position="36"/>
        <end position="56"/>
    </location>
</feature>
<proteinExistence type="inferred from homology"/>
<reference evidence="3" key="1">
    <citation type="submission" date="2021-01" db="EMBL/GenBank/DDBJ databases">
        <authorList>
            <person name="Corre E."/>
            <person name="Pelletier E."/>
            <person name="Niang G."/>
            <person name="Scheremetjew M."/>
            <person name="Finn R."/>
            <person name="Kale V."/>
            <person name="Holt S."/>
            <person name="Cochrane G."/>
            <person name="Meng A."/>
            <person name="Brown T."/>
            <person name="Cohen L."/>
        </authorList>
    </citation>
    <scope>NUCLEOTIDE SEQUENCE</scope>
    <source>
        <strain evidence="3">GSBS06</strain>
    </source>
</reference>
<dbReference type="GO" id="GO:0005737">
    <property type="term" value="C:cytoplasm"/>
    <property type="evidence" value="ECO:0007669"/>
    <property type="project" value="TreeGrafter"/>
</dbReference>
<accession>A0A7S3PQZ1</accession>
<dbReference type="Pfam" id="PF07065">
    <property type="entry name" value="D123"/>
    <property type="match status" value="1"/>
</dbReference>
<sequence length="376" mass="43291">MENRDDYNDSSSPFPPKSIFGKLDFSQAKIRLNKVASEKQSIRDKPRHKELLGNEEENDRLRDYTFQAGLDEWYDKLKHNTFESEFVPIKAEEAKAIVSHWYKRGNISDYIGDMPKSLLPLTERIEQAITKNSWSDRGAFIKLSTRSPKDSETLLSKAKSRYKTRINTLRKQPSEREKKILYCEELVAAAAVHSGHEAISILLDSWRVIQDLESAFEEDGKPVYPLSVVVRKWDTRVTPQTEFRAFIWGGKLTCIGQYWHFLHLPELKDIKHEIAEDCCRFYEDHLKESMPVPNAMLDLAWLGPGQVLLIEINPLQEGMGDVAVSTGLFDFENKKDKAVLTGKAPFEIRLRIEDEGGEKGYSKMGYELKKMIDQAE</sequence>
<dbReference type="InterPro" id="IPR009772">
    <property type="entry name" value="CDC123"/>
</dbReference>
<dbReference type="EMBL" id="HBIN01022829">
    <property type="protein sequence ID" value="CAE0447582.1"/>
    <property type="molecule type" value="Transcribed_RNA"/>
</dbReference>
<feature type="region of interest" description="Disordered" evidence="2">
    <location>
        <begin position="1"/>
        <end position="20"/>
    </location>
</feature>
<comment type="similarity">
    <text evidence="1">Belongs to the CDC123 family.</text>
</comment>
<evidence type="ECO:0000256" key="1">
    <source>
        <dbReference type="ARBA" id="ARBA00011047"/>
    </source>
</evidence>
<evidence type="ECO:0008006" key="4">
    <source>
        <dbReference type="Google" id="ProtNLM"/>
    </source>
</evidence>